<keyword evidence="6" id="KW-0802">TPR repeat</keyword>
<dbReference type="SUPFAM" id="SSF47384">
    <property type="entry name" value="Homodimeric domain of signal transducing histidine kinase"/>
    <property type="match status" value="1"/>
</dbReference>
<reference evidence="9 10" key="1">
    <citation type="submission" date="2017-10" db="EMBL/GenBank/DDBJ databases">
        <title>The draft genome sequence of Lewinella nigricans NBRC 102662.</title>
        <authorList>
            <person name="Wang K."/>
        </authorList>
    </citation>
    <scope>NUCLEOTIDE SEQUENCE [LARGE SCALE GENOMIC DNA]</scope>
    <source>
        <strain evidence="9 10">NBRC 102662</strain>
    </source>
</reference>
<dbReference type="InterPro" id="IPR003661">
    <property type="entry name" value="HisK_dim/P_dom"/>
</dbReference>
<name>A0A2D0N2U2_FLAN2</name>
<evidence type="ECO:0000259" key="8">
    <source>
        <dbReference type="PROSITE" id="PS50109"/>
    </source>
</evidence>
<feature type="domain" description="Histidine kinase" evidence="8">
    <location>
        <begin position="445"/>
        <end position="658"/>
    </location>
</feature>
<comment type="catalytic activity">
    <reaction evidence="1">
        <text>ATP + protein L-histidine = ADP + protein N-phospho-L-histidine.</text>
        <dbReference type="EC" id="2.7.13.3"/>
    </reaction>
</comment>
<dbReference type="InterPro" id="IPR036097">
    <property type="entry name" value="HisK_dim/P_sf"/>
</dbReference>
<dbReference type="GO" id="GO:0030295">
    <property type="term" value="F:protein kinase activator activity"/>
    <property type="evidence" value="ECO:0007669"/>
    <property type="project" value="TreeGrafter"/>
</dbReference>
<evidence type="ECO:0000313" key="9">
    <source>
        <dbReference type="EMBL" id="PHN02767.1"/>
    </source>
</evidence>
<evidence type="ECO:0000256" key="7">
    <source>
        <dbReference type="SAM" id="Phobius"/>
    </source>
</evidence>
<evidence type="ECO:0000256" key="6">
    <source>
        <dbReference type="PROSITE-ProRule" id="PRU00339"/>
    </source>
</evidence>
<organism evidence="9 10">
    <name type="scientific">Flavilitoribacter nigricans (strain ATCC 23147 / DSM 23189 / NBRC 102662 / NCIMB 1420 / SS-2)</name>
    <name type="common">Lewinella nigricans</name>
    <dbReference type="NCBI Taxonomy" id="1122177"/>
    <lineage>
        <taxon>Bacteria</taxon>
        <taxon>Pseudomonadati</taxon>
        <taxon>Bacteroidota</taxon>
        <taxon>Saprospiria</taxon>
        <taxon>Saprospirales</taxon>
        <taxon>Lewinellaceae</taxon>
        <taxon>Flavilitoribacter</taxon>
    </lineage>
</organism>
<dbReference type="PANTHER" id="PTHR42878">
    <property type="entry name" value="TWO-COMPONENT HISTIDINE KINASE"/>
    <property type="match status" value="1"/>
</dbReference>
<comment type="caution">
    <text evidence="9">The sequence shown here is derived from an EMBL/GenBank/DDBJ whole genome shotgun (WGS) entry which is preliminary data.</text>
</comment>
<evidence type="ECO:0000256" key="1">
    <source>
        <dbReference type="ARBA" id="ARBA00000085"/>
    </source>
</evidence>
<dbReference type="CDD" id="cd00075">
    <property type="entry name" value="HATPase"/>
    <property type="match status" value="1"/>
</dbReference>
<dbReference type="InterPro" id="IPR011990">
    <property type="entry name" value="TPR-like_helical_dom_sf"/>
</dbReference>
<dbReference type="Gene3D" id="1.10.287.130">
    <property type="match status" value="1"/>
</dbReference>
<dbReference type="Pfam" id="PF13181">
    <property type="entry name" value="TPR_8"/>
    <property type="match status" value="2"/>
</dbReference>
<protein>
    <recommendedName>
        <fullName evidence="2">histidine kinase</fullName>
        <ecNumber evidence="2">2.7.13.3</ecNumber>
    </recommendedName>
</protein>
<evidence type="ECO:0000256" key="3">
    <source>
        <dbReference type="ARBA" id="ARBA00022553"/>
    </source>
</evidence>
<dbReference type="PRINTS" id="PR00344">
    <property type="entry name" value="BCTRLSENSOR"/>
</dbReference>
<keyword evidence="7" id="KW-1133">Transmembrane helix</keyword>
<dbReference type="SUPFAM" id="SSF48452">
    <property type="entry name" value="TPR-like"/>
    <property type="match status" value="2"/>
</dbReference>
<keyword evidence="5" id="KW-0418">Kinase</keyword>
<dbReference type="Gene3D" id="3.30.565.10">
    <property type="entry name" value="Histidine kinase-like ATPase, C-terminal domain"/>
    <property type="match status" value="1"/>
</dbReference>
<dbReference type="SMART" id="SM00028">
    <property type="entry name" value="TPR"/>
    <property type="match status" value="4"/>
</dbReference>
<dbReference type="GO" id="GO:0000155">
    <property type="term" value="F:phosphorelay sensor kinase activity"/>
    <property type="evidence" value="ECO:0007669"/>
    <property type="project" value="InterPro"/>
</dbReference>
<dbReference type="AlphaFoldDB" id="A0A2D0N2U2"/>
<dbReference type="CDD" id="cd00082">
    <property type="entry name" value="HisKA"/>
    <property type="match status" value="1"/>
</dbReference>
<dbReference type="InterPro" id="IPR050351">
    <property type="entry name" value="BphY/WalK/GraS-like"/>
</dbReference>
<dbReference type="Pfam" id="PF13424">
    <property type="entry name" value="TPR_12"/>
    <property type="match status" value="1"/>
</dbReference>
<dbReference type="SMART" id="SM00388">
    <property type="entry name" value="HisKA"/>
    <property type="match status" value="1"/>
</dbReference>
<accession>A0A2D0N2U2</accession>
<dbReference type="PANTHER" id="PTHR42878:SF15">
    <property type="entry name" value="BACTERIOPHYTOCHROME"/>
    <property type="match status" value="1"/>
</dbReference>
<sequence>MSISQSAWSQAPDIFANAFTEEMTARERFSIYLDSIDKYVYGNLEITQLALDECRKILDQKQAIPDSTVFKYILYSIYFEYSKASPLGAFQIIVDSESIRNSEGITDSQIRTFNYLESFTYMSLGDLEAAQNAYYEGIELGKAAKDTGSVVSNLYSLGQLFDQEGYFEEAIHCYQQVVDYSKVYAIRPATLALTYNELVETYTDMKVYDQALLALREAFGIMDAHELNILRSDALLLEGNIYLAQGKLDAADTIYNKLITFNTTAEDHNNIANTQKFLADLYRAKKRYPEAIEVYEGILQRTDSTDLDRQIETYANMYEVYGELGDFAAAYRYVLQHNEVKDQKDEDIKRQKTAYLKVRYDYEQKERDNAILAAEIASNRAERKLLYGGIVLSSLFILVLFGFFYQKSRYSKRLEKEVAIRTAKLQSANELLDRSNQELEEFNRILSHDLKEPLRSIVGFSQLAGRNIANPDQALQYLDFVLRGGRQLERLIADVNLFQTAHLIIDPTRSVIEVLGFLEEIFSEVQTNYPDKKLELTCATDDSILAPPELLRPIFRSVMNNAVQYNQQEIITIKVSYRLDAPMHVFEIEDNGIGIAPKYHAQIFEMFRRLNSRSEQGGSGLGLSIARRLIEKIDGDISVLRSGENEGSTFRIRFKQEA</sequence>
<dbReference type="SMART" id="SM00387">
    <property type="entry name" value="HATPase_c"/>
    <property type="match status" value="1"/>
</dbReference>
<keyword evidence="7" id="KW-0472">Membrane</keyword>
<dbReference type="EMBL" id="PDUD01000037">
    <property type="protein sequence ID" value="PHN02767.1"/>
    <property type="molecule type" value="Genomic_DNA"/>
</dbReference>
<keyword evidence="4" id="KW-0808">Transferase</keyword>
<feature type="transmembrane region" description="Helical" evidence="7">
    <location>
        <begin position="385"/>
        <end position="405"/>
    </location>
</feature>
<feature type="repeat" description="TPR" evidence="6">
    <location>
        <begin position="151"/>
        <end position="184"/>
    </location>
</feature>
<dbReference type="GO" id="GO:0000156">
    <property type="term" value="F:phosphorelay response regulator activity"/>
    <property type="evidence" value="ECO:0007669"/>
    <property type="project" value="TreeGrafter"/>
</dbReference>
<dbReference type="SUPFAM" id="SSF55874">
    <property type="entry name" value="ATPase domain of HSP90 chaperone/DNA topoisomerase II/histidine kinase"/>
    <property type="match status" value="1"/>
</dbReference>
<evidence type="ECO:0000256" key="4">
    <source>
        <dbReference type="ARBA" id="ARBA00022679"/>
    </source>
</evidence>
<evidence type="ECO:0000256" key="2">
    <source>
        <dbReference type="ARBA" id="ARBA00012438"/>
    </source>
</evidence>
<dbReference type="PROSITE" id="PS50109">
    <property type="entry name" value="HIS_KIN"/>
    <property type="match status" value="1"/>
</dbReference>
<dbReference type="InterPro" id="IPR019734">
    <property type="entry name" value="TPR_rpt"/>
</dbReference>
<evidence type="ECO:0000256" key="5">
    <source>
        <dbReference type="ARBA" id="ARBA00022777"/>
    </source>
</evidence>
<dbReference type="InterPro" id="IPR004358">
    <property type="entry name" value="Sig_transdc_His_kin-like_C"/>
</dbReference>
<dbReference type="Gene3D" id="1.25.40.10">
    <property type="entry name" value="Tetratricopeptide repeat domain"/>
    <property type="match status" value="2"/>
</dbReference>
<dbReference type="GO" id="GO:0007234">
    <property type="term" value="P:osmosensory signaling via phosphorelay pathway"/>
    <property type="evidence" value="ECO:0007669"/>
    <property type="project" value="TreeGrafter"/>
</dbReference>
<dbReference type="InterPro" id="IPR036890">
    <property type="entry name" value="HATPase_C_sf"/>
</dbReference>
<keyword evidence="10" id="KW-1185">Reference proteome</keyword>
<evidence type="ECO:0000313" key="10">
    <source>
        <dbReference type="Proteomes" id="UP000223913"/>
    </source>
</evidence>
<gene>
    <name evidence="9" type="ORF">CRP01_30760</name>
</gene>
<keyword evidence="7" id="KW-0812">Transmembrane</keyword>
<proteinExistence type="predicted"/>
<dbReference type="EC" id="2.7.13.3" evidence="2"/>
<dbReference type="Pfam" id="PF02518">
    <property type="entry name" value="HATPase_c"/>
    <property type="match status" value="1"/>
</dbReference>
<keyword evidence="3" id="KW-0597">Phosphoprotein</keyword>
<dbReference type="Proteomes" id="UP000223913">
    <property type="component" value="Unassembled WGS sequence"/>
</dbReference>
<dbReference type="InterPro" id="IPR005467">
    <property type="entry name" value="His_kinase_dom"/>
</dbReference>
<dbReference type="Pfam" id="PF00512">
    <property type="entry name" value="HisKA"/>
    <property type="match status" value="1"/>
</dbReference>
<dbReference type="PROSITE" id="PS50005">
    <property type="entry name" value="TPR"/>
    <property type="match status" value="1"/>
</dbReference>
<dbReference type="InterPro" id="IPR003594">
    <property type="entry name" value="HATPase_dom"/>
</dbReference>